<feature type="transmembrane region" description="Helical" evidence="7">
    <location>
        <begin position="264"/>
        <end position="282"/>
    </location>
</feature>
<dbReference type="EMBL" id="CAJOBS010000134">
    <property type="protein sequence ID" value="CAF4504482.1"/>
    <property type="molecule type" value="Genomic_DNA"/>
</dbReference>
<comment type="subcellular location">
    <subcellularLocation>
        <location evidence="1">Membrane</location>
    </subcellularLocation>
</comment>
<evidence type="ECO:0000313" key="11">
    <source>
        <dbReference type="Proteomes" id="UP000663865"/>
    </source>
</evidence>
<dbReference type="Pfam" id="PF00240">
    <property type="entry name" value="ubiquitin"/>
    <property type="match status" value="1"/>
</dbReference>
<dbReference type="InterPro" id="IPR000626">
    <property type="entry name" value="Ubiquitin-like_dom"/>
</dbReference>
<evidence type="ECO:0000256" key="1">
    <source>
        <dbReference type="ARBA" id="ARBA00004370"/>
    </source>
</evidence>
<dbReference type="SMART" id="SM00213">
    <property type="entry name" value="UBQ"/>
    <property type="match status" value="1"/>
</dbReference>
<dbReference type="EMBL" id="CAJNYV010003532">
    <property type="protein sequence ID" value="CAF3585185.1"/>
    <property type="molecule type" value="Genomic_DNA"/>
</dbReference>
<accession>A0A818MHD3</accession>
<organism evidence="9 11">
    <name type="scientific">Rotaria socialis</name>
    <dbReference type="NCBI Taxonomy" id="392032"/>
    <lineage>
        <taxon>Eukaryota</taxon>
        <taxon>Metazoa</taxon>
        <taxon>Spiralia</taxon>
        <taxon>Gnathifera</taxon>
        <taxon>Rotifera</taxon>
        <taxon>Eurotatoria</taxon>
        <taxon>Bdelloidea</taxon>
        <taxon>Philodinida</taxon>
        <taxon>Philodinidae</taxon>
        <taxon>Rotaria</taxon>
    </lineage>
</organism>
<reference evidence="9" key="1">
    <citation type="submission" date="2021-02" db="EMBL/GenBank/DDBJ databases">
        <authorList>
            <person name="Nowell W R."/>
        </authorList>
    </citation>
    <scope>NUCLEOTIDE SEQUENCE</scope>
</reference>
<dbReference type="PANTHER" id="PTHR12943">
    <property type="entry name" value="HOMOCYSTEINE-RESPONSIVE ENDOPLASMIC RETICULUM-RESIDENT UNIQUITIN-LIKE DOMAIN HERPUD PROTEIN FAMILY MEMBER"/>
    <property type="match status" value="1"/>
</dbReference>
<keyword evidence="3 7" id="KW-1133">Transmembrane helix</keyword>
<evidence type="ECO:0000256" key="3">
    <source>
        <dbReference type="ARBA" id="ARBA00022989"/>
    </source>
</evidence>
<evidence type="ECO:0000256" key="7">
    <source>
        <dbReference type="SAM" id="Phobius"/>
    </source>
</evidence>
<dbReference type="GO" id="GO:0030968">
    <property type="term" value="P:endoplasmic reticulum unfolded protein response"/>
    <property type="evidence" value="ECO:0007669"/>
    <property type="project" value="TreeGrafter"/>
</dbReference>
<dbReference type="InterPro" id="IPR039751">
    <property type="entry name" value="HERPUD1/2"/>
</dbReference>
<keyword evidence="2 7" id="KW-0812">Transmembrane</keyword>
<dbReference type="PANTHER" id="PTHR12943:SF27">
    <property type="entry name" value="HOMOCYSTEINE-INDUCED ENDOPLASMIC RETICULUM PROTEIN, ISOFORM A"/>
    <property type="match status" value="1"/>
</dbReference>
<sequence length="373" mass="41270">MASANESIKLIIRTTNNKYADFLLELPPLITVYDLKQKITLNHPTRPVPTDQRLIFSGKLLDDSSLLSQVFVKSSSGSSFMVHLVLDSDKTATTPKSSHLTTVRAVPIATEPPPSSDKSSSCSHSNTYEQYSEELFRYQQQLQGFLINPCGTQPDLNFESQAYLQYCYTHYQMYQNLLAYQRTVIPPSTTTTTTTTTATPTSTQQSSTNETSAPAPPAAAPAPQPAAGNNDLEQENDLLGVLNMLVELFVLCSIIYFYSTFSRFLVVFVIFVLLYLHCRGYLSIHRRRRVQVPPAPVVPEQPAANDGEQVGEAEAEPEVAVNEAQNLNDAERQRPVPPAPGPVEENPVTTTRLLLTALSTFFSSLVPERPQRA</sequence>
<gene>
    <name evidence="9" type="ORF">KIK155_LOCUS20155</name>
    <name evidence="10" type="ORF">TOA249_LOCUS3725</name>
</gene>
<dbReference type="GO" id="GO:0016020">
    <property type="term" value="C:membrane"/>
    <property type="evidence" value="ECO:0007669"/>
    <property type="project" value="UniProtKB-SubCell"/>
</dbReference>
<evidence type="ECO:0000313" key="10">
    <source>
        <dbReference type="EMBL" id="CAF4504482.1"/>
    </source>
</evidence>
<dbReference type="PROSITE" id="PS50053">
    <property type="entry name" value="UBIQUITIN_2"/>
    <property type="match status" value="1"/>
</dbReference>
<comment type="caution">
    <text evidence="9">The sequence shown here is derived from an EMBL/GenBank/DDBJ whole genome shotgun (WGS) entry which is preliminary data.</text>
</comment>
<dbReference type="Gene3D" id="3.10.20.90">
    <property type="entry name" value="Phosphatidylinositol 3-kinase Catalytic Subunit, Chain A, domain 1"/>
    <property type="match status" value="1"/>
</dbReference>
<feature type="domain" description="Ubiquitin-like" evidence="8">
    <location>
        <begin position="8"/>
        <end position="76"/>
    </location>
</feature>
<keyword evidence="5" id="KW-0834">Unfolded protein response</keyword>
<feature type="compositionally biased region" description="Pro residues" evidence="6">
    <location>
        <begin position="214"/>
        <end position="224"/>
    </location>
</feature>
<evidence type="ECO:0000256" key="2">
    <source>
        <dbReference type="ARBA" id="ARBA00022692"/>
    </source>
</evidence>
<name>A0A818MHD3_9BILA</name>
<feature type="region of interest" description="Disordered" evidence="6">
    <location>
        <begin position="296"/>
        <end position="347"/>
    </location>
</feature>
<evidence type="ECO:0000256" key="6">
    <source>
        <dbReference type="SAM" id="MobiDB-lite"/>
    </source>
</evidence>
<evidence type="ECO:0000313" key="9">
    <source>
        <dbReference type="EMBL" id="CAF3585185.1"/>
    </source>
</evidence>
<dbReference type="Proteomes" id="UP000663838">
    <property type="component" value="Unassembled WGS sequence"/>
</dbReference>
<proteinExistence type="predicted"/>
<dbReference type="SUPFAM" id="SSF54236">
    <property type="entry name" value="Ubiquitin-like"/>
    <property type="match status" value="1"/>
</dbReference>
<feature type="region of interest" description="Disordered" evidence="6">
    <location>
        <begin position="190"/>
        <end position="231"/>
    </location>
</feature>
<evidence type="ECO:0000259" key="8">
    <source>
        <dbReference type="PROSITE" id="PS50053"/>
    </source>
</evidence>
<protein>
    <recommendedName>
        <fullName evidence="8">Ubiquitin-like domain-containing protein</fullName>
    </recommendedName>
</protein>
<dbReference type="InterPro" id="IPR029071">
    <property type="entry name" value="Ubiquitin-like_domsf"/>
</dbReference>
<dbReference type="FunFam" id="3.10.20.90:FF:000046">
    <property type="entry name" value="Homocysteine-responsive endoplasmic reticulum-resident ubiquitin-like domain member 2 protein"/>
    <property type="match status" value="1"/>
</dbReference>
<keyword evidence="4 7" id="KW-0472">Membrane</keyword>
<feature type="compositionally biased region" description="Low complexity" evidence="6">
    <location>
        <begin position="190"/>
        <end position="213"/>
    </location>
</feature>
<evidence type="ECO:0000256" key="4">
    <source>
        <dbReference type="ARBA" id="ARBA00023136"/>
    </source>
</evidence>
<dbReference type="Proteomes" id="UP000663865">
    <property type="component" value="Unassembled WGS sequence"/>
</dbReference>
<dbReference type="AlphaFoldDB" id="A0A818MHD3"/>
<evidence type="ECO:0000256" key="5">
    <source>
        <dbReference type="ARBA" id="ARBA00023230"/>
    </source>
</evidence>